<dbReference type="HAMAP" id="MF_00170">
    <property type="entry name" value="Rib_5P_isom_A"/>
    <property type="match status" value="1"/>
</dbReference>
<dbReference type="GO" id="GO:0004751">
    <property type="term" value="F:ribose-5-phosphate isomerase activity"/>
    <property type="evidence" value="ECO:0007669"/>
    <property type="project" value="UniProtKB-UniRule"/>
</dbReference>
<proteinExistence type="inferred from homology"/>
<comment type="subunit">
    <text evidence="3">Homodimer.</text>
</comment>
<dbReference type="InterPro" id="IPR037171">
    <property type="entry name" value="NagB/RpiA_transferase-like"/>
</dbReference>
<dbReference type="EC" id="5.3.1.6" evidence="3"/>
<comment type="similarity">
    <text evidence="3">Belongs to the ribose 5-phosphate isomerase family.</text>
</comment>
<dbReference type="NCBIfam" id="TIGR00021">
    <property type="entry name" value="rpiA"/>
    <property type="match status" value="1"/>
</dbReference>
<dbReference type="NCBIfam" id="NF001924">
    <property type="entry name" value="PRK00702.1"/>
    <property type="match status" value="1"/>
</dbReference>
<feature type="binding site" evidence="3">
    <location>
        <begin position="98"/>
        <end position="101"/>
    </location>
    <ligand>
        <name>substrate</name>
    </ligand>
</feature>
<protein>
    <recommendedName>
        <fullName evidence="3">Ribose-5-phosphate isomerase A</fullName>
        <ecNumber evidence="3">5.3.1.6</ecNumber>
    </recommendedName>
    <alternativeName>
        <fullName evidence="3">Phosphoriboisomerase A</fullName>
        <shortName evidence="3">PRI</shortName>
    </alternativeName>
</protein>
<organism evidence="4 5">
    <name type="scientific">Staphylococcus haemolyticus</name>
    <dbReference type="NCBI Taxonomy" id="1283"/>
    <lineage>
        <taxon>Bacteria</taxon>
        <taxon>Bacillati</taxon>
        <taxon>Bacillota</taxon>
        <taxon>Bacilli</taxon>
        <taxon>Bacillales</taxon>
        <taxon>Staphylococcaceae</taxon>
        <taxon>Staphylococcus</taxon>
    </lineage>
</organism>
<name>A0A2K0A633_STAHA</name>
<dbReference type="UniPathway" id="UPA00115">
    <property type="reaction ID" value="UER00412"/>
</dbReference>
<feature type="active site" description="Proton acceptor" evidence="3">
    <location>
        <position position="107"/>
    </location>
</feature>
<dbReference type="Gene3D" id="3.30.70.260">
    <property type="match status" value="1"/>
</dbReference>
<dbReference type="Proteomes" id="UP000053523">
    <property type="component" value="Unassembled WGS sequence"/>
</dbReference>
<accession>A0A2K0A633</accession>
<dbReference type="GO" id="GO:0006014">
    <property type="term" value="P:D-ribose metabolic process"/>
    <property type="evidence" value="ECO:0007669"/>
    <property type="project" value="TreeGrafter"/>
</dbReference>
<dbReference type="CDD" id="cd01398">
    <property type="entry name" value="RPI_A"/>
    <property type="match status" value="1"/>
</dbReference>
<dbReference type="RefSeq" id="WP_037549913.1">
    <property type="nucleotide sequence ID" value="NZ_CAJCGD010000012.1"/>
</dbReference>
<dbReference type="SUPFAM" id="SSF75445">
    <property type="entry name" value="D-ribose-5-phosphate isomerase (RpiA), lid domain"/>
    <property type="match status" value="1"/>
</dbReference>
<comment type="pathway">
    <text evidence="3">Carbohydrate degradation; pentose phosphate pathway; D-ribose 5-phosphate from D-ribulose 5-phosphate (non-oxidative stage): step 1/1.</text>
</comment>
<evidence type="ECO:0000313" key="4">
    <source>
        <dbReference type="EMBL" id="PNN20479.1"/>
    </source>
</evidence>
<dbReference type="Gene3D" id="3.40.50.1360">
    <property type="match status" value="1"/>
</dbReference>
<dbReference type="Pfam" id="PF06026">
    <property type="entry name" value="Rib_5-P_isom_A"/>
    <property type="match status" value="1"/>
</dbReference>
<keyword evidence="2 3" id="KW-0413">Isomerase</keyword>
<evidence type="ECO:0000313" key="5">
    <source>
        <dbReference type="Proteomes" id="UP000053523"/>
    </source>
</evidence>
<dbReference type="NCBIfam" id="NF010585">
    <property type="entry name" value="PRK13978.1"/>
    <property type="match status" value="1"/>
</dbReference>
<dbReference type="AlphaFoldDB" id="A0A2K0A633"/>
<evidence type="ECO:0000256" key="2">
    <source>
        <dbReference type="ARBA" id="ARBA00023235"/>
    </source>
</evidence>
<dbReference type="PANTHER" id="PTHR11934:SF0">
    <property type="entry name" value="RIBOSE-5-PHOSPHATE ISOMERASE"/>
    <property type="match status" value="1"/>
</dbReference>
<feature type="binding site" evidence="3">
    <location>
        <position position="125"/>
    </location>
    <ligand>
        <name>substrate</name>
    </ligand>
</feature>
<dbReference type="GO" id="GO:0005829">
    <property type="term" value="C:cytosol"/>
    <property type="evidence" value="ECO:0007669"/>
    <property type="project" value="TreeGrafter"/>
</dbReference>
<dbReference type="InterPro" id="IPR020672">
    <property type="entry name" value="Ribose5P_isomerase_typA_subgr"/>
</dbReference>
<feature type="binding site" evidence="3">
    <location>
        <begin position="29"/>
        <end position="32"/>
    </location>
    <ligand>
        <name>substrate</name>
    </ligand>
</feature>
<sequence>MKDSKELKIMTVDDAVAQIENNMVLGIGTGSTIELLIPKLAERIHKEQLNITGVCTSNKSAFIAKKLDINVVDINDVGHVNLAIDGADEVDANLNLIKGGGGALFREKVIDEMAHRFVVLADESKLVNYLGESFKLPVEVDKFNWFHIAKKIEAYDDVITERRMSDDVPFITDNGNYILDCQLNKQIDPNQFHEYLIHLTGVLETGYFLNITDQVIVGTQDGVKIINKSNLNK</sequence>
<evidence type="ECO:0000256" key="1">
    <source>
        <dbReference type="ARBA" id="ARBA00001713"/>
    </source>
</evidence>
<comment type="function">
    <text evidence="3">Catalyzes the reversible conversion of ribose-5-phosphate to ribulose 5-phosphate.</text>
</comment>
<gene>
    <name evidence="3" type="primary">rpiA</name>
    <name evidence="4" type="ORF">AL503_006635</name>
</gene>
<feature type="binding site" evidence="3">
    <location>
        <begin position="85"/>
        <end position="88"/>
    </location>
    <ligand>
        <name>substrate</name>
    </ligand>
</feature>
<dbReference type="EMBL" id="LORN02000015">
    <property type="protein sequence ID" value="PNN20479.1"/>
    <property type="molecule type" value="Genomic_DNA"/>
</dbReference>
<comment type="caution">
    <text evidence="4">The sequence shown here is derived from an EMBL/GenBank/DDBJ whole genome shotgun (WGS) entry which is preliminary data.</text>
</comment>
<dbReference type="InterPro" id="IPR004788">
    <property type="entry name" value="Ribose5P_isomerase_type_A"/>
</dbReference>
<dbReference type="FunFam" id="3.40.50.1360:FF:000001">
    <property type="entry name" value="Ribose-5-phosphate isomerase A"/>
    <property type="match status" value="1"/>
</dbReference>
<comment type="catalytic activity">
    <reaction evidence="1 3">
        <text>aldehydo-D-ribose 5-phosphate = D-ribulose 5-phosphate</text>
        <dbReference type="Rhea" id="RHEA:14657"/>
        <dbReference type="ChEBI" id="CHEBI:58121"/>
        <dbReference type="ChEBI" id="CHEBI:58273"/>
        <dbReference type="EC" id="5.3.1.6"/>
    </reaction>
</comment>
<dbReference type="PANTHER" id="PTHR11934">
    <property type="entry name" value="RIBOSE-5-PHOSPHATE ISOMERASE"/>
    <property type="match status" value="1"/>
</dbReference>
<evidence type="ECO:0000256" key="3">
    <source>
        <dbReference type="HAMAP-Rule" id="MF_00170"/>
    </source>
</evidence>
<dbReference type="GO" id="GO:0009052">
    <property type="term" value="P:pentose-phosphate shunt, non-oxidative branch"/>
    <property type="evidence" value="ECO:0007669"/>
    <property type="project" value="UniProtKB-UniRule"/>
</dbReference>
<dbReference type="SUPFAM" id="SSF100950">
    <property type="entry name" value="NagB/RpiA/CoA transferase-like"/>
    <property type="match status" value="1"/>
</dbReference>
<reference evidence="4 5" key="1">
    <citation type="submission" date="2017-12" db="EMBL/GenBank/DDBJ databases">
        <title>FDA dAtabase for Regulatory Grade micrObial Sequences (FDA-ARGOS): Supporting development and validation of Infectious Disease Dx tests.</title>
        <authorList>
            <person name="Hoffmann M."/>
            <person name="Allard M."/>
            <person name="Evans P."/>
            <person name="Brown E."/>
            <person name="Tallon L."/>
            <person name="Sadzewicz L."/>
            <person name="Sengamalay N."/>
            <person name="Ott S."/>
            <person name="Godinez A."/>
            <person name="Nagaraj S."/>
            <person name="Vavikolanu K."/>
            <person name="Aluvathingal J."/>
            <person name="Nadendla S."/>
            <person name="Sichtig H."/>
        </authorList>
    </citation>
    <scope>NUCLEOTIDE SEQUENCE [LARGE SCALE GENOMIC DNA]</scope>
    <source>
        <strain evidence="4 5">FDAARGOS_148</strain>
    </source>
</reference>